<dbReference type="RefSeq" id="WP_194137380.1">
    <property type="nucleotide sequence ID" value="NZ_JADFFK010000026.1"/>
</dbReference>
<proteinExistence type="predicted"/>
<keyword evidence="2" id="KW-1185">Reference proteome</keyword>
<reference evidence="1 2" key="1">
    <citation type="journal article" date="2021" name="Int. J. Syst. Evol. Microbiol.">
        <title>Salipiger mangrovisoli sp. nov., isolated from mangrove soil and the proposal for the reclassification of Paraphaeobacter pallidus as Salipiger pallidus comb. nov.</title>
        <authorList>
            <person name="Du J."/>
            <person name="Liu Y."/>
            <person name="Pei T."/>
            <person name="Deng M.R."/>
            <person name="Zhu H."/>
        </authorList>
    </citation>
    <scope>NUCLEOTIDE SEQUENCE [LARGE SCALE GENOMIC DNA]</scope>
    <source>
        <strain evidence="1 2">6D45A</strain>
    </source>
</reference>
<dbReference type="Proteomes" id="UP000607796">
    <property type="component" value="Unassembled WGS sequence"/>
</dbReference>
<comment type="caution">
    <text evidence="1">The sequence shown here is derived from an EMBL/GenBank/DDBJ whole genome shotgun (WGS) entry which is preliminary data.</text>
</comment>
<name>A0ABR9X9E3_9RHOB</name>
<dbReference type="EMBL" id="JADFFK010000026">
    <property type="protein sequence ID" value="MBE9640107.1"/>
    <property type="molecule type" value="Genomic_DNA"/>
</dbReference>
<evidence type="ECO:0000313" key="2">
    <source>
        <dbReference type="Proteomes" id="UP000607796"/>
    </source>
</evidence>
<dbReference type="Gene3D" id="3.20.20.140">
    <property type="entry name" value="Metal-dependent hydrolases"/>
    <property type="match status" value="1"/>
</dbReference>
<sequence>MNLIDKMWHGSPHDDLLQFRDVTAPLQDTIRSRIGDEAVDALLCAINANSRGHTGRAARKSRQSCEGNAERLPQLGTVTLPPTSEAGIERTIVVQAAKTGAETEFQLDIARRNEFVAGALGRRDRASPDFAAQFF</sequence>
<protein>
    <submittedName>
        <fullName evidence="1">Uncharacterized protein</fullName>
    </submittedName>
</protein>
<evidence type="ECO:0000313" key="1">
    <source>
        <dbReference type="EMBL" id="MBE9640107.1"/>
    </source>
</evidence>
<gene>
    <name evidence="1" type="ORF">IQ782_24975</name>
</gene>
<accession>A0ABR9X9E3</accession>
<organism evidence="1 2">
    <name type="scientific">Salipiger mangrovisoli</name>
    <dbReference type="NCBI Taxonomy" id="2865933"/>
    <lineage>
        <taxon>Bacteria</taxon>
        <taxon>Pseudomonadati</taxon>
        <taxon>Pseudomonadota</taxon>
        <taxon>Alphaproteobacteria</taxon>
        <taxon>Rhodobacterales</taxon>
        <taxon>Roseobacteraceae</taxon>
        <taxon>Salipiger</taxon>
    </lineage>
</organism>